<dbReference type="InterPro" id="IPR011008">
    <property type="entry name" value="Dimeric_a/b-barrel"/>
</dbReference>
<dbReference type="GO" id="GO:0004497">
    <property type="term" value="F:monooxygenase activity"/>
    <property type="evidence" value="ECO:0007669"/>
    <property type="project" value="UniProtKB-KW"/>
</dbReference>
<proteinExistence type="predicted"/>
<dbReference type="SUPFAM" id="SSF54909">
    <property type="entry name" value="Dimeric alpha+beta barrel"/>
    <property type="match status" value="1"/>
</dbReference>
<accession>A0ABX0IPY8</accession>
<evidence type="ECO:0000313" key="2">
    <source>
        <dbReference type="EMBL" id="NHN25261.1"/>
    </source>
</evidence>
<reference evidence="3" key="1">
    <citation type="submission" date="2019-05" db="EMBL/GenBank/DDBJ databases">
        <title>Flavobacterium profundi sp. nov., isolated from a deep-sea seamount.</title>
        <authorList>
            <person name="Zhang D.-C."/>
        </authorList>
    </citation>
    <scope>NUCLEOTIDE SEQUENCE [LARGE SCALE GENOMIC DNA]</scope>
    <source>
        <strain evidence="3">EC11</strain>
    </source>
</reference>
<name>A0ABX0IPY8_9FLAO</name>
<dbReference type="Pfam" id="PF03992">
    <property type="entry name" value="ABM"/>
    <property type="match status" value="1"/>
</dbReference>
<evidence type="ECO:0000313" key="3">
    <source>
        <dbReference type="Proteomes" id="UP000817854"/>
    </source>
</evidence>
<dbReference type="Proteomes" id="UP000817854">
    <property type="component" value="Unassembled WGS sequence"/>
</dbReference>
<feature type="domain" description="ABM" evidence="1">
    <location>
        <begin position="9"/>
        <end position="99"/>
    </location>
</feature>
<gene>
    <name evidence="2" type="ORF">FIA58_006175</name>
</gene>
<dbReference type="PROSITE" id="PS51725">
    <property type="entry name" value="ABM"/>
    <property type="match status" value="1"/>
</dbReference>
<dbReference type="RefSeq" id="WP_140961252.1">
    <property type="nucleotide sequence ID" value="NZ_VEVQ02000003.1"/>
</dbReference>
<dbReference type="InterPro" id="IPR007138">
    <property type="entry name" value="ABM_dom"/>
</dbReference>
<sequence>MVEKINSYVTVLWEAKAKKGMESKMKTFITNAVTASRYEFGCIDYEAHEVEGQSGKFIILERWVSMEALQEHLNSPRVKEKGPELVEMMAGSIEDGIRFLHPFRPIQ</sequence>
<comment type="caution">
    <text evidence="2">The sequence shown here is derived from an EMBL/GenBank/DDBJ whole genome shotgun (WGS) entry which is preliminary data.</text>
</comment>
<dbReference type="Gene3D" id="3.30.70.100">
    <property type="match status" value="1"/>
</dbReference>
<keyword evidence="2" id="KW-0560">Oxidoreductase</keyword>
<protein>
    <submittedName>
        <fullName evidence="2">Antibiotic biosynthesis monooxygenase</fullName>
    </submittedName>
</protein>
<organism evidence="2 3">
    <name type="scientific">Flavobacterium jejuense</name>
    <dbReference type="NCBI Taxonomy" id="1544455"/>
    <lineage>
        <taxon>Bacteria</taxon>
        <taxon>Pseudomonadati</taxon>
        <taxon>Bacteroidota</taxon>
        <taxon>Flavobacteriia</taxon>
        <taxon>Flavobacteriales</taxon>
        <taxon>Flavobacteriaceae</taxon>
        <taxon>Flavobacterium</taxon>
    </lineage>
</organism>
<keyword evidence="2" id="KW-0503">Monooxygenase</keyword>
<evidence type="ECO:0000259" key="1">
    <source>
        <dbReference type="PROSITE" id="PS51725"/>
    </source>
</evidence>
<dbReference type="EMBL" id="VEVQ02000003">
    <property type="protein sequence ID" value="NHN25261.1"/>
    <property type="molecule type" value="Genomic_DNA"/>
</dbReference>
<keyword evidence="3" id="KW-1185">Reference proteome</keyword>
<reference evidence="2 3" key="2">
    <citation type="submission" date="2020-02" db="EMBL/GenBank/DDBJ databases">
        <title>Flavobacterium profundi sp. nov., isolated from a deep-sea seamount.</title>
        <authorList>
            <person name="Zhang D.-C."/>
        </authorList>
    </citation>
    <scope>NUCLEOTIDE SEQUENCE [LARGE SCALE GENOMIC DNA]</scope>
    <source>
        <strain evidence="2 3">EC11</strain>
    </source>
</reference>